<name>A0A6G4V3L7_9ACTN</name>
<comment type="caution">
    <text evidence="2">The sequence shown here is derived from an EMBL/GenBank/DDBJ whole genome shotgun (WGS) entry which is preliminary data.</text>
</comment>
<dbReference type="AlphaFoldDB" id="A0A6G4V3L7"/>
<dbReference type="PANTHER" id="PTHR35399:SF2">
    <property type="entry name" value="DUF839 DOMAIN-CONTAINING PROTEIN"/>
    <property type="match status" value="1"/>
</dbReference>
<evidence type="ECO:0000313" key="3">
    <source>
        <dbReference type="Proteomes" id="UP000472335"/>
    </source>
</evidence>
<proteinExistence type="predicted"/>
<protein>
    <submittedName>
        <fullName evidence="2">PhoX family phosphatase</fullName>
    </submittedName>
</protein>
<gene>
    <name evidence="2" type="ORF">G5C60_12760</name>
</gene>
<feature type="region of interest" description="Disordered" evidence="1">
    <location>
        <begin position="1"/>
        <end position="74"/>
    </location>
</feature>
<evidence type="ECO:0000313" key="2">
    <source>
        <dbReference type="EMBL" id="NGO08467.1"/>
    </source>
</evidence>
<dbReference type="EMBL" id="JAAKZY010000031">
    <property type="protein sequence ID" value="NGO08467.1"/>
    <property type="molecule type" value="Genomic_DNA"/>
</dbReference>
<evidence type="ECO:0000256" key="1">
    <source>
        <dbReference type="SAM" id="MobiDB-lite"/>
    </source>
</evidence>
<dbReference type="InterPro" id="IPR008557">
    <property type="entry name" value="PhoX"/>
</dbReference>
<feature type="compositionally biased region" description="Polar residues" evidence="1">
    <location>
        <begin position="1"/>
        <end position="18"/>
    </location>
</feature>
<dbReference type="SUPFAM" id="SSF63829">
    <property type="entry name" value="Calcium-dependent phosphotriesterase"/>
    <property type="match status" value="1"/>
</dbReference>
<feature type="compositionally biased region" description="Basic and acidic residues" evidence="1">
    <location>
        <begin position="37"/>
        <end position="64"/>
    </location>
</feature>
<organism evidence="2 3">
    <name type="scientific">Streptomyces scabichelini</name>
    <dbReference type="NCBI Taxonomy" id="2711217"/>
    <lineage>
        <taxon>Bacteria</taxon>
        <taxon>Bacillati</taxon>
        <taxon>Actinomycetota</taxon>
        <taxon>Actinomycetes</taxon>
        <taxon>Kitasatosporales</taxon>
        <taxon>Streptomycetaceae</taxon>
        <taxon>Streptomyces</taxon>
    </lineage>
</organism>
<dbReference type="Pfam" id="PF05787">
    <property type="entry name" value="PhoX"/>
    <property type="match status" value="1"/>
</dbReference>
<accession>A0A6G4V3L7</accession>
<dbReference type="Proteomes" id="UP000472335">
    <property type="component" value="Unassembled WGS sequence"/>
</dbReference>
<sequence length="737" mass="79969">MTGPGWQSTVRSKFTLQSPPGGRRAHSVPHRWLPIKRAAENDRPDRVEATVHRQPDDRTDRTGQRPELPLLPSHNTARSALTCRYRCGDACSHEAPNRSLNPYFGDIVQRALSRRGVLKTATVVALATGAGMATAAASSSAPVSGIRPPRGLDFEPVAPNTADAVTVPDGYAQQVVIRWGDPVLAGAPRFDAHKQSAKAQAQQFGYNCDYMALLDLPRSHGRQVLVVNHEYTDEQIMFFGYDPAAPTREQAEIAWAAHGLTVLVVRADDRSGRLWPVTGDALNRRITATTPIKFTGPAAGSDLLKTNADPTGHTVLGTLNNCGGGITPWGTVLTGEENFNQYFANAAAVTDPTAKQRLARYGLPTGASERKWELFDDRFDIGKEPNEPNRHGWIVEIDPHDPTSTPRKRTALGRFKHEAAEPRLTRDGRVALYMGDDERFDYLYKYVSTKTYKKGDSRAAREHNLTLLDEGTLYVAKFTGDSPAAEIDGTGKLPSDGQFDGSGEWIPLATGDVSHIPGMSAAEVYVFTRLAADKAGATKMDRPEDVEPHPTTGRVYVALTNNKDRGATGKAGPDEANPRIGNKHGHILELEERRSDAAAMSFSWRLMLVCGDPEDPSTYFAGFDKNQVSPISCPDNVAFDPHGNLWIATDGSALGSNDGLFAVPVKGPERGHVKQFLTVALGAETCGPIITEDRILVAVQHPGELAGATAEKPASLWPDGPGSIPRPSVVTVWKERR</sequence>
<keyword evidence="3" id="KW-1185">Reference proteome</keyword>
<reference evidence="2 3" key="1">
    <citation type="submission" date="2020-02" db="EMBL/GenBank/DDBJ databases">
        <title>Whole-genome analyses of novel actinobacteria.</title>
        <authorList>
            <person name="Sahin N."/>
            <person name="Gencbay T."/>
        </authorList>
    </citation>
    <scope>NUCLEOTIDE SEQUENCE [LARGE SCALE GENOMIC DNA]</scope>
    <source>
        <strain evidence="2 3">HC44</strain>
    </source>
</reference>
<dbReference type="PANTHER" id="PTHR35399">
    <property type="entry name" value="SLR8030 PROTEIN"/>
    <property type="match status" value="1"/>
</dbReference>